<evidence type="ECO:0000256" key="1">
    <source>
        <dbReference type="SAM" id="Phobius"/>
    </source>
</evidence>
<feature type="transmembrane region" description="Helical" evidence="1">
    <location>
        <begin position="163"/>
        <end position="182"/>
    </location>
</feature>
<reference evidence="2 3" key="1">
    <citation type="submission" date="2018-02" db="EMBL/GenBank/DDBJ databases">
        <authorList>
            <person name="Machado R.A."/>
        </authorList>
    </citation>
    <scope>NUCLEOTIDE SEQUENCE [LARGE SCALE GENOMIC DNA]</scope>
    <source>
        <strain evidence="2 3">DSM 19724</strain>
    </source>
</reference>
<evidence type="ECO:0000313" key="2">
    <source>
        <dbReference type="EMBL" id="NHB91100.1"/>
    </source>
</evidence>
<feature type="transmembrane region" description="Helical" evidence="1">
    <location>
        <begin position="108"/>
        <end position="124"/>
    </location>
</feature>
<dbReference type="AlphaFoldDB" id="A0A7X5TFQ0"/>
<keyword evidence="1" id="KW-1133">Transmembrane helix</keyword>
<accession>A0A7X5TFQ0</accession>
<name>A0A7X5TFQ0_9GAMM</name>
<dbReference type="EMBL" id="PUJW01000002">
    <property type="protein sequence ID" value="NHB91100.1"/>
    <property type="molecule type" value="Genomic_DNA"/>
</dbReference>
<keyword evidence="3" id="KW-1185">Reference proteome</keyword>
<comment type="caution">
    <text evidence="2">The sequence shown here is derived from an EMBL/GenBank/DDBJ whole genome shotgun (WGS) entry which is preliminary data.</text>
</comment>
<feature type="transmembrane region" description="Helical" evidence="1">
    <location>
        <begin position="54"/>
        <end position="75"/>
    </location>
</feature>
<keyword evidence="1" id="KW-0812">Transmembrane</keyword>
<feature type="transmembrane region" description="Helical" evidence="1">
    <location>
        <begin position="136"/>
        <end position="157"/>
    </location>
</feature>
<gene>
    <name evidence="2" type="ORF">C5469_02770</name>
</gene>
<feature type="transmembrane region" description="Helical" evidence="1">
    <location>
        <begin position="29"/>
        <end position="48"/>
    </location>
</feature>
<organism evidence="2 3">
    <name type="scientific">Photorhabdus cinerea</name>
    <dbReference type="NCBI Taxonomy" id="471575"/>
    <lineage>
        <taxon>Bacteria</taxon>
        <taxon>Pseudomonadati</taxon>
        <taxon>Pseudomonadota</taxon>
        <taxon>Gammaproteobacteria</taxon>
        <taxon>Enterobacterales</taxon>
        <taxon>Morganellaceae</taxon>
        <taxon>Photorhabdus</taxon>
    </lineage>
</organism>
<dbReference type="Proteomes" id="UP000591844">
    <property type="component" value="Unassembled WGS sequence"/>
</dbReference>
<sequence length="197" mass="22154">MKEVIMFLNFSQYVPYFISIFNGKTKPSVSGWLCFSLSLLVTIIASLSLGTYSVIISCGFSLLCQIIIMFIGLRYNMALRPDKTEKFILLIIFISIIAWVGSGSPSSAIYINICVDIIGTVLIMKKLYQLPDTESLSTWFIGTIGSGIAVWYFSIAIDSLVSYIYLVTVFTSNLIIIGLIIFQKIKFLEKRENDKVF</sequence>
<feature type="transmembrane region" description="Helical" evidence="1">
    <location>
        <begin position="87"/>
        <end position="102"/>
    </location>
</feature>
<evidence type="ECO:0000313" key="3">
    <source>
        <dbReference type="Proteomes" id="UP000591844"/>
    </source>
</evidence>
<proteinExistence type="predicted"/>
<keyword evidence="1" id="KW-0472">Membrane</keyword>
<dbReference type="RefSeq" id="WP_166302027.1">
    <property type="nucleotide sequence ID" value="NZ_CAWPIB010000002.1"/>
</dbReference>
<protein>
    <submittedName>
        <fullName evidence="2">Uncharacterized protein</fullName>
    </submittedName>
</protein>